<evidence type="ECO:0000259" key="7">
    <source>
        <dbReference type="PROSITE" id="PS51462"/>
    </source>
</evidence>
<dbReference type="NCBIfam" id="NF007980">
    <property type="entry name" value="PRK10707.1"/>
    <property type="match status" value="1"/>
</dbReference>
<proteinExistence type="predicted"/>
<comment type="caution">
    <text evidence="9">The sequence shown here is derived from an EMBL/GenBank/DDBJ whole genome shotgun (WGS) entry which is preliminary data.</text>
</comment>
<dbReference type="GO" id="GO:0046872">
    <property type="term" value="F:metal ion binding"/>
    <property type="evidence" value="ECO:0007669"/>
    <property type="project" value="UniProtKB-KW"/>
</dbReference>
<dbReference type="PANTHER" id="PTHR12992:SF11">
    <property type="entry name" value="MITOCHONDRIAL COENZYME A DIPHOSPHATASE NUDT8"/>
    <property type="match status" value="1"/>
</dbReference>
<keyword evidence="6" id="KW-0464">Manganese</keyword>
<keyword evidence="4" id="KW-0378">Hydrolase</keyword>
<evidence type="ECO:0000256" key="1">
    <source>
        <dbReference type="ARBA" id="ARBA00001936"/>
    </source>
</evidence>
<dbReference type="GO" id="GO:0010945">
    <property type="term" value="F:coenzyme A diphosphatase activity"/>
    <property type="evidence" value="ECO:0007669"/>
    <property type="project" value="InterPro"/>
</dbReference>
<evidence type="ECO:0000256" key="3">
    <source>
        <dbReference type="ARBA" id="ARBA00022723"/>
    </source>
</evidence>
<dbReference type="CDD" id="cd03426">
    <property type="entry name" value="NUDIX_CoAse_Nudt7"/>
    <property type="match status" value="1"/>
</dbReference>
<keyword evidence="10" id="KW-1185">Reference proteome</keyword>
<keyword evidence="5" id="KW-0460">Magnesium</keyword>
<evidence type="ECO:0000313" key="9">
    <source>
        <dbReference type="EMBL" id="TWX71267.1"/>
    </source>
</evidence>
<evidence type="ECO:0000256" key="5">
    <source>
        <dbReference type="ARBA" id="ARBA00022842"/>
    </source>
</evidence>
<dbReference type="OrthoDB" id="9802805at2"/>
<evidence type="ECO:0000256" key="6">
    <source>
        <dbReference type="ARBA" id="ARBA00023211"/>
    </source>
</evidence>
<comment type="cofactor">
    <cofactor evidence="2">
        <name>Mg(2+)</name>
        <dbReference type="ChEBI" id="CHEBI:18420"/>
    </cofactor>
</comment>
<accession>A0A5C6QR71</accession>
<dbReference type="InterPro" id="IPR045121">
    <property type="entry name" value="CoAse"/>
</dbReference>
<feature type="domain" description="Nudix hydrolase" evidence="7">
    <location>
        <begin position="28"/>
        <end position="161"/>
    </location>
</feature>
<reference evidence="9 11" key="1">
    <citation type="submission" date="2019-07" db="EMBL/GenBank/DDBJ databases">
        <title>Genomes of sea-ice associated Colwellia species.</title>
        <authorList>
            <person name="Bowman J.P."/>
        </authorList>
    </citation>
    <scope>NUCLEOTIDE SEQUENCE [LARGE SCALE GENOMIC DNA]</scope>
    <source>
        <strain evidence="8 10">ACAM 607</strain>
        <strain evidence="9 11">IC036</strain>
    </source>
</reference>
<dbReference type="AlphaFoldDB" id="A0A5C6QR71"/>
<comment type="cofactor">
    <cofactor evidence="1">
        <name>Mn(2+)</name>
        <dbReference type="ChEBI" id="CHEBI:29035"/>
    </cofactor>
</comment>
<dbReference type="InterPro" id="IPR015797">
    <property type="entry name" value="NUDIX_hydrolase-like_dom_sf"/>
</dbReference>
<evidence type="ECO:0000256" key="4">
    <source>
        <dbReference type="ARBA" id="ARBA00022801"/>
    </source>
</evidence>
<evidence type="ECO:0000313" key="8">
    <source>
        <dbReference type="EMBL" id="TWX61935.1"/>
    </source>
</evidence>
<name>A0A5C6QR71_9GAMM</name>
<evidence type="ECO:0000256" key="2">
    <source>
        <dbReference type="ARBA" id="ARBA00001946"/>
    </source>
</evidence>
<dbReference type="EMBL" id="VOLQ01000003">
    <property type="protein sequence ID" value="TWX71267.1"/>
    <property type="molecule type" value="Genomic_DNA"/>
</dbReference>
<dbReference type="Proteomes" id="UP000321525">
    <property type="component" value="Unassembled WGS sequence"/>
</dbReference>
<dbReference type="Proteomes" id="UP000321917">
    <property type="component" value="Unassembled WGS sequence"/>
</dbReference>
<dbReference type="SUPFAM" id="SSF55811">
    <property type="entry name" value="Nudix"/>
    <property type="match status" value="1"/>
</dbReference>
<dbReference type="PANTHER" id="PTHR12992">
    <property type="entry name" value="NUDIX HYDROLASE"/>
    <property type="match status" value="1"/>
</dbReference>
<dbReference type="RefSeq" id="WP_146798514.1">
    <property type="nucleotide sequence ID" value="NZ_VOLP01000006.1"/>
</dbReference>
<keyword evidence="3" id="KW-0479">Metal-binding</keyword>
<sequence length="189" mass="21514">MNKHDFLQKFQFSALNDSLHQYQHHATLKPAAVLIALIEEDKQLSVVLTKRASHLKHHPGQISFPGGKMEDFDAGFVSAAIREAEEEIGLNSDNINIVGQLLPYETISGYVVTPIIAFIDKKQNYVIDKNEVAEIFQVPLQHFLDVNNHYTVTIERERKPFSIHFMPFEHHNIWGATAVMLKDLAIQLS</sequence>
<gene>
    <name evidence="8" type="ORF">ESZ26_04810</name>
    <name evidence="9" type="ORF">ESZ27_02390</name>
</gene>
<evidence type="ECO:0000313" key="10">
    <source>
        <dbReference type="Proteomes" id="UP000321525"/>
    </source>
</evidence>
<evidence type="ECO:0000313" key="11">
    <source>
        <dbReference type="Proteomes" id="UP000321917"/>
    </source>
</evidence>
<protein>
    <submittedName>
        <fullName evidence="9">CoA pyrophosphatase</fullName>
    </submittedName>
</protein>
<dbReference type="EMBL" id="VOLR01000005">
    <property type="protein sequence ID" value="TWX61935.1"/>
    <property type="molecule type" value="Genomic_DNA"/>
</dbReference>
<organism evidence="9 11">
    <name type="scientific">Colwellia hornerae</name>
    <dbReference type="NCBI Taxonomy" id="89402"/>
    <lineage>
        <taxon>Bacteria</taxon>
        <taxon>Pseudomonadati</taxon>
        <taxon>Pseudomonadota</taxon>
        <taxon>Gammaproteobacteria</taxon>
        <taxon>Alteromonadales</taxon>
        <taxon>Colwelliaceae</taxon>
        <taxon>Colwellia</taxon>
    </lineage>
</organism>
<dbReference type="Pfam" id="PF00293">
    <property type="entry name" value="NUDIX"/>
    <property type="match status" value="1"/>
</dbReference>
<dbReference type="PROSITE" id="PS51462">
    <property type="entry name" value="NUDIX"/>
    <property type="match status" value="1"/>
</dbReference>
<dbReference type="InterPro" id="IPR000086">
    <property type="entry name" value="NUDIX_hydrolase_dom"/>
</dbReference>
<dbReference type="Gene3D" id="3.90.79.10">
    <property type="entry name" value="Nucleoside Triphosphate Pyrophosphohydrolase"/>
    <property type="match status" value="1"/>
</dbReference>